<dbReference type="RefSeq" id="WP_036194647.1">
    <property type="nucleotide sequence ID" value="NZ_AVPS01000007.1"/>
</dbReference>
<feature type="chain" id="PRO_5001969222" evidence="2">
    <location>
        <begin position="22"/>
        <end position="162"/>
    </location>
</feature>
<gene>
    <name evidence="3" type="ORF">N792_11735</name>
</gene>
<dbReference type="eggNOG" id="ENOG5031G1I">
    <property type="taxonomic scope" value="Bacteria"/>
</dbReference>
<dbReference type="AlphaFoldDB" id="A0A0A0EMB0"/>
<dbReference type="EMBL" id="AVPS01000007">
    <property type="protein sequence ID" value="KGM51395.1"/>
    <property type="molecule type" value="Genomic_DNA"/>
</dbReference>
<feature type="region of interest" description="Disordered" evidence="1">
    <location>
        <begin position="27"/>
        <end position="54"/>
    </location>
</feature>
<feature type="signal peptide" evidence="2">
    <location>
        <begin position="1"/>
        <end position="21"/>
    </location>
</feature>
<dbReference type="OrthoDB" id="6008970at2"/>
<dbReference type="Proteomes" id="UP000030017">
    <property type="component" value="Unassembled WGS sequence"/>
</dbReference>
<dbReference type="STRING" id="1122185.N792_11735"/>
<dbReference type="PROSITE" id="PS51257">
    <property type="entry name" value="PROKAR_LIPOPROTEIN"/>
    <property type="match status" value="1"/>
</dbReference>
<evidence type="ECO:0000256" key="1">
    <source>
        <dbReference type="SAM" id="MobiDB-lite"/>
    </source>
</evidence>
<evidence type="ECO:0000313" key="3">
    <source>
        <dbReference type="EMBL" id="KGM51395.1"/>
    </source>
</evidence>
<protein>
    <submittedName>
        <fullName evidence="3">Uncharacterized protein</fullName>
    </submittedName>
</protein>
<sequence length="162" mass="16429">MTPNKLHYAVAAALLATLALAGCKKNPSTMENETAPPPAMTEPAPPAEPMPAETAVSVTSVTLGTNAGADKTIATPMTSFAAKDPIVVSIATNGAASNVDIGAKLVYQDGQTAGEQSQTINTTGMETTNITFTNANGWPAGSYTAEVSVNGTQAQSTPFTVN</sequence>
<accession>A0A0A0EMB0</accession>
<comment type="caution">
    <text evidence="3">The sequence shown here is derived from an EMBL/GenBank/DDBJ whole genome shotgun (WGS) entry which is preliminary data.</text>
</comment>
<evidence type="ECO:0000256" key="2">
    <source>
        <dbReference type="SAM" id="SignalP"/>
    </source>
</evidence>
<keyword evidence="4" id="KW-1185">Reference proteome</keyword>
<proteinExistence type="predicted"/>
<name>A0A0A0EMB0_9GAMM</name>
<evidence type="ECO:0000313" key="4">
    <source>
        <dbReference type="Proteomes" id="UP000030017"/>
    </source>
</evidence>
<feature type="compositionally biased region" description="Pro residues" evidence="1">
    <location>
        <begin position="35"/>
        <end position="49"/>
    </location>
</feature>
<organism evidence="3 4">
    <name type="scientific">Lysobacter concretionis Ko07 = DSM 16239</name>
    <dbReference type="NCBI Taxonomy" id="1122185"/>
    <lineage>
        <taxon>Bacteria</taxon>
        <taxon>Pseudomonadati</taxon>
        <taxon>Pseudomonadota</taxon>
        <taxon>Gammaproteobacteria</taxon>
        <taxon>Lysobacterales</taxon>
        <taxon>Lysobacteraceae</taxon>
        <taxon>Novilysobacter</taxon>
    </lineage>
</organism>
<reference evidence="3 4" key="1">
    <citation type="submission" date="2013-08" db="EMBL/GenBank/DDBJ databases">
        <title>Genome sequencing of Lysobacter.</title>
        <authorList>
            <person name="Zhang S."/>
            <person name="Wang G."/>
        </authorList>
    </citation>
    <scope>NUCLEOTIDE SEQUENCE [LARGE SCALE GENOMIC DNA]</scope>
    <source>
        <strain evidence="3 4">Ko07</strain>
    </source>
</reference>
<keyword evidence="2" id="KW-0732">Signal</keyword>